<reference evidence="1 2" key="1">
    <citation type="submission" date="2018-06" db="EMBL/GenBank/DDBJ databases">
        <authorList>
            <consortium name="Pathogen Informatics"/>
            <person name="Doyle S."/>
        </authorList>
    </citation>
    <scope>NUCLEOTIDE SEQUENCE [LARGE SCALE GENOMIC DNA]</scope>
    <source>
        <strain evidence="1 2">NCTC13645</strain>
    </source>
</reference>
<dbReference type="AlphaFoldDB" id="A0A380P4W9"/>
<accession>A0A380P4W9</accession>
<gene>
    <name evidence="1" type="ORF">NCTC13645_01820</name>
</gene>
<protein>
    <submittedName>
        <fullName evidence="1">Uncharacterized protein</fullName>
    </submittedName>
</protein>
<proteinExistence type="predicted"/>
<dbReference type="Proteomes" id="UP000254621">
    <property type="component" value="Unassembled WGS sequence"/>
</dbReference>
<evidence type="ECO:0000313" key="2">
    <source>
        <dbReference type="Proteomes" id="UP000254621"/>
    </source>
</evidence>
<evidence type="ECO:0000313" key="1">
    <source>
        <dbReference type="EMBL" id="SUP59562.1"/>
    </source>
</evidence>
<dbReference type="EMBL" id="UHIV01000004">
    <property type="protein sequence ID" value="SUP59562.1"/>
    <property type="molecule type" value="Genomic_DNA"/>
</dbReference>
<organism evidence="1 2">
    <name type="scientific">Weissella viridescens</name>
    <name type="common">Lactobacillus viridescens</name>
    <dbReference type="NCBI Taxonomy" id="1629"/>
    <lineage>
        <taxon>Bacteria</taxon>
        <taxon>Bacillati</taxon>
        <taxon>Bacillota</taxon>
        <taxon>Bacilli</taxon>
        <taxon>Lactobacillales</taxon>
        <taxon>Lactobacillaceae</taxon>
        <taxon>Weissella</taxon>
    </lineage>
</organism>
<sequence length="39" mass="4476">MKNLDDVTKQEILDKIKDADNLVDVDKLVDDAKFLTRIS</sequence>
<name>A0A380P4W9_WEIVI</name>